<proteinExistence type="predicted"/>
<keyword evidence="9" id="KW-0804">Transcription</keyword>
<protein>
    <recommendedName>
        <fullName evidence="13">GATA-type domain-containing protein</fullName>
    </recommendedName>
</protein>
<dbReference type="EMBL" id="OA882330">
    <property type="protein sequence ID" value="CAD7274752.1"/>
    <property type="molecule type" value="Genomic_DNA"/>
</dbReference>
<keyword evidence="4 11" id="KW-0863">Zinc-finger</keyword>
<evidence type="ECO:0000259" key="13">
    <source>
        <dbReference type="PROSITE" id="PS50114"/>
    </source>
</evidence>
<reference evidence="14" key="1">
    <citation type="submission" date="2020-11" db="EMBL/GenBank/DDBJ databases">
        <authorList>
            <person name="Tran Van P."/>
        </authorList>
    </citation>
    <scope>NUCLEOTIDE SEQUENCE</scope>
</reference>
<evidence type="ECO:0000256" key="10">
    <source>
        <dbReference type="ARBA" id="ARBA00023242"/>
    </source>
</evidence>
<dbReference type="Gene3D" id="3.30.50.10">
    <property type="entry name" value="Erythroid Transcription Factor GATA-1, subunit A"/>
    <property type="match status" value="2"/>
</dbReference>
<dbReference type="FunFam" id="3.30.50.10:FF:000001">
    <property type="entry name" value="GATA transcription factor (GATAd)"/>
    <property type="match status" value="1"/>
</dbReference>
<feature type="region of interest" description="Disordered" evidence="12">
    <location>
        <begin position="332"/>
        <end position="352"/>
    </location>
</feature>
<dbReference type="PANTHER" id="PTHR10071:SF281">
    <property type="entry name" value="BOX A-BINDING FACTOR-RELATED"/>
    <property type="match status" value="1"/>
</dbReference>
<evidence type="ECO:0000256" key="8">
    <source>
        <dbReference type="ARBA" id="ARBA00023159"/>
    </source>
</evidence>
<keyword evidence="3" id="KW-0677">Repeat</keyword>
<dbReference type="InterPro" id="IPR000679">
    <property type="entry name" value="Znf_GATA"/>
</dbReference>
<evidence type="ECO:0000256" key="9">
    <source>
        <dbReference type="ARBA" id="ARBA00023163"/>
    </source>
</evidence>
<dbReference type="Pfam" id="PF00320">
    <property type="entry name" value="GATA"/>
    <property type="match status" value="2"/>
</dbReference>
<dbReference type="PROSITE" id="PS00344">
    <property type="entry name" value="GATA_ZN_FINGER_1"/>
    <property type="match status" value="2"/>
</dbReference>
<evidence type="ECO:0000256" key="4">
    <source>
        <dbReference type="ARBA" id="ARBA00022771"/>
    </source>
</evidence>
<feature type="compositionally biased region" description="Basic and acidic residues" evidence="12">
    <location>
        <begin position="479"/>
        <end position="492"/>
    </location>
</feature>
<organism evidence="14">
    <name type="scientific">Notodromas monacha</name>
    <dbReference type="NCBI Taxonomy" id="399045"/>
    <lineage>
        <taxon>Eukaryota</taxon>
        <taxon>Metazoa</taxon>
        <taxon>Ecdysozoa</taxon>
        <taxon>Arthropoda</taxon>
        <taxon>Crustacea</taxon>
        <taxon>Oligostraca</taxon>
        <taxon>Ostracoda</taxon>
        <taxon>Podocopa</taxon>
        <taxon>Podocopida</taxon>
        <taxon>Cypridocopina</taxon>
        <taxon>Cypridoidea</taxon>
        <taxon>Cyprididae</taxon>
        <taxon>Notodromas</taxon>
    </lineage>
</organism>
<keyword evidence="6" id="KW-0805">Transcription regulation</keyword>
<feature type="region of interest" description="Disordered" evidence="12">
    <location>
        <begin position="150"/>
        <end position="272"/>
    </location>
</feature>
<evidence type="ECO:0000256" key="11">
    <source>
        <dbReference type="PROSITE-ProRule" id="PRU00094"/>
    </source>
</evidence>
<evidence type="ECO:0000256" key="5">
    <source>
        <dbReference type="ARBA" id="ARBA00022833"/>
    </source>
</evidence>
<evidence type="ECO:0000313" key="14">
    <source>
        <dbReference type="EMBL" id="CAD7274752.1"/>
    </source>
</evidence>
<dbReference type="GO" id="GO:0008270">
    <property type="term" value="F:zinc ion binding"/>
    <property type="evidence" value="ECO:0007669"/>
    <property type="project" value="UniProtKB-KW"/>
</dbReference>
<evidence type="ECO:0000256" key="3">
    <source>
        <dbReference type="ARBA" id="ARBA00022737"/>
    </source>
</evidence>
<dbReference type="PRINTS" id="PR00619">
    <property type="entry name" value="GATAZNFINGER"/>
</dbReference>
<dbReference type="GO" id="GO:0005634">
    <property type="term" value="C:nucleus"/>
    <property type="evidence" value="ECO:0007669"/>
    <property type="project" value="UniProtKB-SubCell"/>
</dbReference>
<feature type="region of interest" description="Disordered" evidence="12">
    <location>
        <begin position="23"/>
        <end position="83"/>
    </location>
</feature>
<dbReference type="SUPFAM" id="SSF57716">
    <property type="entry name" value="Glucocorticoid receptor-like (DNA-binding domain)"/>
    <property type="match status" value="2"/>
</dbReference>
<sequence>MAMTSGSSADENLAAAVTRWYHHQGADGGSPNDRVPTAADAMQSQHSPATGAQQGLIGDGHHGQAQAQGHHQHPDGAVFFPGVDGSDGAVSRARYYAAQAMHSAYNSAHHGHMSSVSSGQNTMCRPHFPPPLHPWFPNASEAAAKPLPTWAPFASQTGDQEGERSPVNAAAPVAHSSPPQQMFSFPPTPPKDSSTPETVTPSTSGAVAASAPPVNSSSAMGAGDYLGMNNSAGGSSSTSEESEDVKPPLMASFRDGSGNNCGGGSGGGSGDAAAAAAASAAAGGRQYSGGVMGNPYSSHYPQTMASMQAAAVVDHFATGYSNFTHASSYLPTSKPGSASGQPKSRVKSRSSSEGRECVNCGATSTPLWRRDGTGHYLCNACGLYHKMNGQNRPLIRPKRRPKSSVLGRSRTPNQQLESSIQSGISFACSVGLIGLRSRNGICEKFVKLWILGSSRNVQVVRIDVLLDEARSRATSMRSASERAKARDADASKSARNPRRCIKLFSPTSARRAGTNCANCKTSTTTLWRRNHNGEPVCNACGLYYKLHNVSTIREKNPLLSSKHQRDDSMFSDGLAFRRGNSSSQHLCLS</sequence>
<dbReference type="InterPro" id="IPR039355">
    <property type="entry name" value="Transcription_factor_GATA"/>
</dbReference>
<keyword evidence="8" id="KW-0010">Activator</keyword>
<comment type="subcellular location">
    <subcellularLocation>
        <location evidence="1">Nucleus</location>
    </subcellularLocation>
</comment>
<dbReference type="GO" id="GO:0045165">
    <property type="term" value="P:cell fate commitment"/>
    <property type="evidence" value="ECO:0007669"/>
    <property type="project" value="TreeGrafter"/>
</dbReference>
<feature type="compositionally biased region" description="Low complexity" evidence="12">
    <location>
        <begin position="176"/>
        <end position="185"/>
    </location>
</feature>
<gene>
    <name evidence="14" type="ORF">NMOB1V02_LOCUS2573</name>
</gene>
<keyword evidence="10" id="KW-0539">Nucleus</keyword>
<feature type="domain" description="GATA-type" evidence="13">
    <location>
        <begin position="351"/>
        <end position="410"/>
    </location>
</feature>
<feature type="compositionally biased region" description="Gly residues" evidence="12">
    <location>
        <begin position="259"/>
        <end position="270"/>
    </location>
</feature>
<dbReference type="PROSITE" id="PS50114">
    <property type="entry name" value="GATA_ZN_FINGER_2"/>
    <property type="match status" value="2"/>
</dbReference>
<dbReference type="Proteomes" id="UP000678499">
    <property type="component" value="Unassembled WGS sequence"/>
</dbReference>
<dbReference type="GO" id="GO:0000122">
    <property type="term" value="P:negative regulation of transcription by RNA polymerase II"/>
    <property type="evidence" value="ECO:0007669"/>
    <property type="project" value="TreeGrafter"/>
</dbReference>
<dbReference type="PANTHER" id="PTHR10071">
    <property type="entry name" value="TRANSCRIPTION FACTOR GATA FAMILY MEMBER"/>
    <property type="match status" value="1"/>
</dbReference>
<feature type="domain" description="GATA-type" evidence="13">
    <location>
        <begin position="510"/>
        <end position="550"/>
    </location>
</feature>
<keyword evidence="7" id="KW-0238">DNA-binding</keyword>
<keyword evidence="15" id="KW-1185">Reference proteome</keyword>
<feature type="compositionally biased region" description="Low complexity" evidence="12">
    <location>
        <begin position="193"/>
        <end position="219"/>
    </location>
</feature>
<evidence type="ECO:0000313" key="15">
    <source>
        <dbReference type="Proteomes" id="UP000678499"/>
    </source>
</evidence>
<dbReference type="CDD" id="cd00202">
    <property type="entry name" value="ZnF_GATA"/>
    <property type="match status" value="2"/>
</dbReference>
<dbReference type="SMART" id="SM00401">
    <property type="entry name" value="ZnF_GATA"/>
    <property type="match status" value="2"/>
</dbReference>
<keyword evidence="2" id="KW-0479">Metal-binding</keyword>
<feature type="region of interest" description="Disordered" evidence="12">
    <location>
        <begin position="473"/>
        <end position="493"/>
    </location>
</feature>
<evidence type="ECO:0000256" key="7">
    <source>
        <dbReference type="ARBA" id="ARBA00023125"/>
    </source>
</evidence>
<feature type="compositionally biased region" description="Polar residues" evidence="12">
    <location>
        <begin position="332"/>
        <end position="342"/>
    </location>
</feature>
<keyword evidence="5" id="KW-0862">Zinc</keyword>
<dbReference type="GO" id="GO:0000978">
    <property type="term" value="F:RNA polymerase II cis-regulatory region sequence-specific DNA binding"/>
    <property type="evidence" value="ECO:0007669"/>
    <property type="project" value="TreeGrafter"/>
</dbReference>
<dbReference type="AlphaFoldDB" id="A0A7R9GA26"/>
<name>A0A7R9GA26_9CRUS</name>
<evidence type="ECO:0000256" key="6">
    <source>
        <dbReference type="ARBA" id="ARBA00023015"/>
    </source>
</evidence>
<dbReference type="InterPro" id="IPR013088">
    <property type="entry name" value="Znf_NHR/GATA"/>
</dbReference>
<evidence type="ECO:0000256" key="12">
    <source>
        <dbReference type="SAM" id="MobiDB-lite"/>
    </source>
</evidence>
<feature type="region of interest" description="Disordered" evidence="12">
    <location>
        <begin position="389"/>
        <end position="417"/>
    </location>
</feature>
<dbReference type="GO" id="GO:0000981">
    <property type="term" value="F:DNA-binding transcription factor activity, RNA polymerase II-specific"/>
    <property type="evidence" value="ECO:0007669"/>
    <property type="project" value="TreeGrafter"/>
</dbReference>
<dbReference type="OrthoDB" id="515401at2759"/>
<evidence type="ECO:0000256" key="2">
    <source>
        <dbReference type="ARBA" id="ARBA00022723"/>
    </source>
</evidence>
<dbReference type="GO" id="GO:0045944">
    <property type="term" value="P:positive regulation of transcription by RNA polymerase II"/>
    <property type="evidence" value="ECO:0007669"/>
    <property type="project" value="TreeGrafter"/>
</dbReference>
<feature type="compositionally biased region" description="Polar residues" evidence="12">
    <location>
        <begin position="42"/>
        <end position="53"/>
    </location>
</feature>
<accession>A0A7R9GA26</accession>
<evidence type="ECO:0000256" key="1">
    <source>
        <dbReference type="ARBA" id="ARBA00004123"/>
    </source>
</evidence>
<dbReference type="EMBL" id="CAJPEX010000293">
    <property type="protein sequence ID" value="CAG0914904.1"/>
    <property type="molecule type" value="Genomic_DNA"/>
</dbReference>